<keyword evidence="1 9" id="KW-0963">Cytoplasm</keyword>
<evidence type="ECO:0000256" key="9">
    <source>
        <dbReference type="HAMAP-Rule" id="MF_00151"/>
    </source>
</evidence>
<dbReference type="GO" id="GO:0005737">
    <property type="term" value="C:cytoplasm"/>
    <property type="evidence" value="ECO:0007669"/>
    <property type="project" value="UniProtKB-SubCell"/>
</dbReference>
<keyword evidence="3 9" id="KW-0548">Nucleotidyltransferase</keyword>
<dbReference type="PANTHER" id="PTHR21342">
    <property type="entry name" value="PHOSPHOPANTETHEINE ADENYLYLTRANSFERASE"/>
    <property type="match status" value="1"/>
</dbReference>
<keyword evidence="12" id="KW-1185">Reference proteome</keyword>
<evidence type="ECO:0000259" key="10">
    <source>
        <dbReference type="Pfam" id="PF01467"/>
    </source>
</evidence>
<dbReference type="InterPro" id="IPR014729">
    <property type="entry name" value="Rossmann-like_a/b/a_fold"/>
</dbReference>
<keyword evidence="4 9" id="KW-0547">Nucleotide-binding</keyword>
<organism evidence="11 12">
    <name type="scientific">Lactococcus termiticola</name>
    <dbReference type="NCBI Taxonomy" id="2169526"/>
    <lineage>
        <taxon>Bacteria</taxon>
        <taxon>Bacillati</taxon>
        <taxon>Bacillota</taxon>
        <taxon>Bacilli</taxon>
        <taxon>Lactobacillales</taxon>
        <taxon>Streptococcaceae</taxon>
        <taxon>Lactococcus</taxon>
    </lineage>
</organism>
<protein>
    <recommendedName>
        <fullName evidence="9">Phosphopantetheine adenylyltransferase</fullName>
        <ecNumber evidence="9">2.7.7.3</ecNumber>
    </recommendedName>
    <alternativeName>
        <fullName evidence="9">Dephospho-CoA pyrophosphorylase</fullName>
    </alternativeName>
    <alternativeName>
        <fullName evidence="9">Pantetheine-phosphate adenylyltransferase</fullName>
        <shortName evidence="9">PPAT</shortName>
    </alternativeName>
</protein>
<dbReference type="GO" id="GO:0015937">
    <property type="term" value="P:coenzyme A biosynthetic process"/>
    <property type="evidence" value="ECO:0007669"/>
    <property type="project" value="UniProtKB-UniRule"/>
</dbReference>
<evidence type="ECO:0000256" key="2">
    <source>
        <dbReference type="ARBA" id="ARBA00022679"/>
    </source>
</evidence>
<dbReference type="PANTHER" id="PTHR21342:SF1">
    <property type="entry name" value="PHOSPHOPANTETHEINE ADENYLYLTRANSFERASE"/>
    <property type="match status" value="1"/>
</dbReference>
<evidence type="ECO:0000313" key="11">
    <source>
        <dbReference type="EMBL" id="GBG96807.1"/>
    </source>
</evidence>
<comment type="pathway">
    <text evidence="9">Cofactor biosynthesis; coenzyme A biosynthesis; CoA from (R)-pantothenate: step 4/5.</text>
</comment>
<dbReference type="EMBL" id="BFFO01000005">
    <property type="protein sequence ID" value="GBG96807.1"/>
    <property type="molecule type" value="Genomic_DNA"/>
</dbReference>
<comment type="cofactor">
    <cofactor evidence="9">
        <name>Mg(2+)</name>
        <dbReference type="ChEBI" id="CHEBI:18420"/>
    </cofactor>
</comment>
<dbReference type="OrthoDB" id="9806661at2"/>
<evidence type="ECO:0000256" key="4">
    <source>
        <dbReference type="ARBA" id="ARBA00022741"/>
    </source>
</evidence>
<comment type="subcellular location">
    <subcellularLocation>
        <location evidence="9">Cytoplasm</location>
    </subcellularLocation>
</comment>
<dbReference type="AlphaFoldDB" id="A0A2R5HFH9"/>
<comment type="function">
    <text evidence="9">Reversibly transfers an adenylyl group from ATP to 4'-phosphopantetheine, yielding dephospho-CoA (dPCoA) and pyrophosphate.</text>
</comment>
<feature type="binding site" evidence="9">
    <location>
        <begin position="125"/>
        <end position="131"/>
    </location>
    <ligand>
        <name>ATP</name>
        <dbReference type="ChEBI" id="CHEBI:30616"/>
    </ligand>
</feature>
<reference evidence="11 12" key="1">
    <citation type="journal article" date="2018" name="Genome Announc.">
        <title>Draft Genome Sequence of Lactococcus sp. Strain NtB2 (JCM 32569), Isolated from the Gut of the Higher Termite Nasutitermes takasagoensis.</title>
        <authorList>
            <person name="Noda S."/>
            <person name="Aihara C."/>
            <person name="Yuki M."/>
            <person name="Ohkuma M."/>
        </authorList>
    </citation>
    <scope>NUCLEOTIDE SEQUENCE [LARGE SCALE GENOMIC DNA]</scope>
    <source>
        <strain evidence="11 12">NtB2</strain>
    </source>
</reference>
<feature type="binding site" evidence="9">
    <location>
        <begin position="11"/>
        <end position="12"/>
    </location>
    <ligand>
        <name>ATP</name>
        <dbReference type="ChEBI" id="CHEBI:30616"/>
    </ligand>
</feature>
<dbReference type="SUPFAM" id="SSF52374">
    <property type="entry name" value="Nucleotidylyl transferase"/>
    <property type="match status" value="1"/>
</dbReference>
<feature type="site" description="Transition state stabilizer" evidence="9">
    <location>
        <position position="19"/>
    </location>
</feature>
<evidence type="ECO:0000256" key="6">
    <source>
        <dbReference type="ARBA" id="ARBA00022842"/>
    </source>
</evidence>
<accession>A0A2R5HFH9</accession>
<comment type="similarity">
    <text evidence="9">Belongs to the bacterial CoaD family.</text>
</comment>
<evidence type="ECO:0000256" key="7">
    <source>
        <dbReference type="ARBA" id="ARBA00022993"/>
    </source>
</evidence>
<dbReference type="Pfam" id="PF01467">
    <property type="entry name" value="CTP_transf_like"/>
    <property type="match status" value="1"/>
</dbReference>
<sequence length="164" mass="18777">MSQKIGLFTGTFDPMTLGHLDIIERASKLFDLLYVGIFNNDQKSPLFKTEERRAMLEETLADFDNVKVIVHEAELTVKVAEKLGVTALVRSVRDASDLAYEENMFYFNLEMSGLDTLLLMARPELKALNSTRMRELYHFDQDLSDWLPEPVKRALEAKRTSDGD</sequence>
<dbReference type="PRINTS" id="PR01020">
    <property type="entry name" value="LPSBIOSNTHSS"/>
</dbReference>
<evidence type="ECO:0000313" key="12">
    <source>
        <dbReference type="Proteomes" id="UP000245021"/>
    </source>
</evidence>
<comment type="caution">
    <text evidence="11">The sequence shown here is derived from an EMBL/GenBank/DDBJ whole genome shotgun (WGS) entry which is preliminary data.</text>
</comment>
<dbReference type="EC" id="2.7.7.3" evidence="9"/>
<comment type="caution">
    <text evidence="9">Lacks conserved residue(s) required for the propagation of feature annotation.</text>
</comment>
<dbReference type="UniPathway" id="UPA00241">
    <property type="reaction ID" value="UER00355"/>
</dbReference>
<evidence type="ECO:0000256" key="1">
    <source>
        <dbReference type="ARBA" id="ARBA00022490"/>
    </source>
</evidence>
<gene>
    <name evidence="9 11" type="primary">coaD</name>
    <name evidence="11" type="ORF">NtB2_00931</name>
</gene>
<dbReference type="NCBIfam" id="TIGR00125">
    <property type="entry name" value="cyt_tran_rel"/>
    <property type="match status" value="1"/>
</dbReference>
<comment type="catalytic activity">
    <reaction evidence="8 9">
        <text>(R)-4'-phosphopantetheine + ATP + H(+) = 3'-dephospho-CoA + diphosphate</text>
        <dbReference type="Rhea" id="RHEA:19801"/>
        <dbReference type="ChEBI" id="CHEBI:15378"/>
        <dbReference type="ChEBI" id="CHEBI:30616"/>
        <dbReference type="ChEBI" id="CHEBI:33019"/>
        <dbReference type="ChEBI" id="CHEBI:57328"/>
        <dbReference type="ChEBI" id="CHEBI:61723"/>
        <dbReference type="EC" id="2.7.7.3"/>
    </reaction>
</comment>
<feature type="binding site" evidence="9">
    <location>
        <position position="43"/>
    </location>
    <ligand>
        <name>substrate</name>
    </ligand>
</feature>
<dbReference type="GO" id="GO:0005524">
    <property type="term" value="F:ATP binding"/>
    <property type="evidence" value="ECO:0007669"/>
    <property type="project" value="UniProtKB-KW"/>
</dbReference>
<evidence type="ECO:0000256" key="8">
    <source>
        <dbReference type="ARBA" id="ARBA00029346"/>
    </source>
</evidence>
<feature type="binding site" evidence="9">
    <location>
        <position position="11"/>
    </location>
    <ligand>
        <name>substrate</name>
    </ligand>
</feature>
<evidence type="ECO:0000256" key="5">
    <source>
        <dbReference type="ARBA" id="ARBA00022840"/>
    </source>
</evidence>
<dbReference type="InterPro" id="IPR001980">
    <property type="entry name" value="PPAT"/>
</dbReference>
<name>A0A2R5HFH9_9LACT</name>
<feature type="domain" description="Cytidyltransferase-like" evidence="10">
    <location>
        <begin position="7"/>
        <end position="135"/>
    </location>
</feature>
<evidence type="ECO:0000256" key="3">
    <source>
        <dbReference type="ARBA" id="ARBA00022695"/>
    </source>
</evidence>
<feature type="binding site" evidence="9">
    <location>
        <position position="101"/>
    </location>
    <ligand>
        <name>ATP</name>
        <dbReference type="ChEBI" id="CHEBI:30616"/>
    </ligand>
</feature>
<dbReference type="Gene3D" id="3.40.50.620">
    <property type="entry name" value="HUPs"/>
    <property type="match status" value="1"/>
</dbReference>
<dbReference type="RefSeq" id="WP_109245776.1">
    <property type="nucleotide sequence ID" value="NZ_BFFO01000005.1"/>
</dbReference>
<dbReference type="HAMAP" id="MF_00151">
    <property type="entry name" value="PPAT_bact"/>
    <property type="match status" value="1"/>
</dbReference>
<feature type="binding site" evidence="9">
    <location>
        <position position="76"/>
    </location>
    <ligand>
        <name>substrate</name>
    </ligand>
</feature>
<comment type="subunit">
    <text evidence="9">Homohexamer.</text>
</comment>
<proteinExistence type="inferred from homology"/>
<keyword evidence="7 9" id="KW-0173">Coenzyme A biosynthesis</keyword>
<keyword evidence="2 9" id="KW-0808">Transferase</keyword>
<feature type="binding site" evidence="9">
    <location>
        <position position="19"/>
    </location>
    <ligand>
        <name>ATP</name>
        <dbReference type="ChEBI" id="CHEBI:30616"/>
    </ligand>
</feature>
<dbReference type="InterPro" id="IPR004821">
    <property type="entry name" value="Cyt_trans-like"/>
</dbReference>
<keyword evidence="5 9" id="KW-0067">ATP-binding</keyword>
<dbReference type="GO" id="GO:0004595">
    <property type="term" value="F:pantetheine-phosphate adenylyltransferase activity"/>
    <property type="evidence" value="ECO:0007669"/>
    <property type="project" value="UniProtKB-UniRule"/>
</dbReference>
<dbReference type="NCBIfam" id="TIGR01510">
    <property type="entry name" value="coaD_prev_kdtB"/>
    <property type="match status" value="1"/>
</dbReference>
<keyword evidence="6 9" id="KW-0460">Magnesium</keyword>
<dbReference type="Proteomes" id="UP000245021">
    <property type="component" value="Unassembled WGS sequence"/>
</dbReference>
<feature type="binding site" evidence="9">
    <location>
        <position position="90"/>
    </location>
    <ligand>
        <name>substrate</name>
    </ligand>
</feature>